<organism evidence="1 2">
    <name type="scientific">Candidatus Enterococcus murrayae</name>
    <dbReference type="NCBI Taxonomy" id="2815321"/>
    <lineage>
        <taxon>Bacteria</taxon>
        <taxon>Bacillati</taxon>
        <taxon>Bacillota</taxon>
        <taxon>Bacilli</taxon>
        <taxon>Lactobacillales</taxon>
        <taxon>Enterococcaceae</taxon>
        <taxon>Enterococcus</taxon>
    </lineage>
</organism>
<name>A0ABS3HBB5_9ENTE</name>
<evidence type="ECO:0000313" key="1">
    <source>
        <dbReference type="EMBL" id="MBO0450756.1"/>
    </source>
</evidence>
<comment type="caution">
    <text evidence="1">The sequence shown here is derived from an EMBL/GenBank/DDBJ whole genome shotgun (WGS) entry which is preliminary data.</text>
</comment>
<proteinExistence type="predicted"/>
<sequence>MKSLEDYFSLPVFQDFLSEDEKKALGDSYDYFIFEESEIVMATDEKKYSFQQKVYVSFYSENRDYLTGDQLDVITLLHNANYKFTGSDVNHLKLDNQDRYIDLVVFSFSRIIRSGC</sequence>
<dbReference type="EMBL" id="JAFLVR010000001">
    <property type="protein sequence ID" value="MBO0450756.1"/>
    <property type="molecule type" value="Genomic_DNA"/>
</dbReference>
<protein>
    <submittedName>
        <fullName evidence="1">Uncharacterized protein</fullName>
    </submittedName>
</protein>
<accession>A0ABS3HBB5</accession>
<evidence type="ECO:0000313" key="2">
    <source>
        <dbReference type="Proteomes" id="UP000664495"/>
    </source>
</evidence>
<gene>
    <name evidence="1" type="ORF">JZO85_00650</name>
</gene>
<dbReference type="Proteomes" id="UP000664495">
    <property type="component" value="Unassembled WGS sequence"/>
</dbReference>
<keyword evidence="2" id="KW-1185">Reference proteome</keyword>
<reference evidence="1 2" key="1">
    <citation type="submission" date="2021-03" db="EMBL/GenBank/DDBJ databases">
        <title>Enterococcal diversity collection.</title>
        <authorList>
            <person name="Gilmore M.S."/>
            <person name="Schwartzman J."/>
            <person name="Van Tyne D."/>
            <person name="Martin M."/>
            <person name="Earl A.M."/>
            <person name="Manson A.L."/>
            <person name="Straub T."/>
            <person name="Salamzade R."/>
            <person name="Saavedra J."/>
            <person name="Lebreton F."/>
            <person name="Prichula J."/>
            <person name="Schaufler K."/>
            <person name="Gaca A."/>
            <person name="Sgardioli B."/>
            <person name="Wagenaar J."/>
            <person name="Strong T."/>
        </authorList>
    </citation>
    <scope>NUCLEOTIDE SEQUENCE [LARGE SCALE GENOMIC DNA]</scope>
    <source>
        <strain evidence="1 2">MJM16</strain>
    </source>
</reference>